<keyword evidence="3 5" id="KW-1133">Transmembrane helix</keyword>
<evidence type="ECO:0000256" key="5">
    <source>
        <dbReference type="SAM" id="Phobius"/>
    </source>
</evidence>
<feature type="transmembrane region" description="Helical" evidence="5">
    <location>
        <begin position="33"/>
        <end position="52"/>
    </location>
</feature>
<feature type="transmembrane region" description="Helical" evidence="5">
    <location>
        <begin position="102"/>
        <end position="126"/>
    </location>
</feature>
<feature type="transmembrane region" description="Helical" evidence="5">
    <location>
        <begin position="59"/>
        <end position="82"/>
    </location>
</feature>
<evidence type="ECO:0000256" key="2">
    <source>
        <dbReference type="ARBA" id="ARBA00022692"/>
    </source>
</evidence>
<dbReference type="Proteomes" id="UP001180487">
    <property type="component" value="Unassembled WGS sequence"/>
</dbReference>
<protein>
    <submittedName>
        <fullName evidence="6">Membrane protein required for colicin V production</fullName>
    </submittedName>
</protein>
<comment type="caution">
    <text evidence="6">The sequence shown here is derived from an EMBL/GenBank/DDBJ whole genome shotgun (WGS) entry which is preliminary data.</text>
</comment>
<comment type="subcellular location">
    <subcellularLocation>
        <location evidence="1">Membrane</location>
        <topology evidence="1">Multi-pass membrane protein</topology>
    </subcellularLocation>
</comment>
<reference evidence="6 7" key="1">
    <citation type="submission" date="2023-07" db="EMBL/GenBank/DDBJ databases">
        <title>Sorghum-associated microbial communities from plants grown in Nebraska, USA.</title>
        <authorList>
            <person name="Schachtman D."/>
        </authorList>
    </citation>
    <scope>NUCLEOTIDE SEQUENCE [LARGE SCALE GENOMIC DNA]</scope>
    <source>
        <strain evidence="6 7">BE313</strain>
    </source>
</reference>
<dbReference type="Pfam" id="PF02674">
    <property type="entry name" value="Colicin_V"/>
    <property type="match status" value="1"/>
</dbReference>
<accession>A0ABU2C2N3</accession>
<proteinExistence type="predicted"/>
<dbReference type="PANTHER" id="PTHR36926:SF1">
    <property type="entry name" value="COLICIN V PRODUCTION PROTEIN"/>
    <property type="match status" value="1"/>
</dbReference>
<keyword evidence="7" id="KW-1185">Reference proteome</keyword>
<keyword evidence="4 5" id="KW-0472">Membrane</keyword>
<dbReference type="PANTHER" id="PTHR36926">
    <property type="entry name" value="COLICIN V PRODUCTION PROTEIN"/>
    <property type="match status" value="1"/>
</dbReference>
<evidence type="ECO:0000313" key="6">
    <source>
        <dbReference type="EMBL" id="MDR7375497.1"/>
    </source>
</evidence>
<evidence type="ECO:0000256" key="1">
    <source>
        <dbReference type="ARBA" id="ARBA00004141"/>
    </source>
</evidence>
<evidence type="ECO:0000256" key="3">
    <source>
        <dbReference type="ARBA" id="ARBA00022989"/>
    </source>
</evidence>
<keyword evidence="2 5" id="KW-0812">Transmembrane</keyword>
<organism evidence="6 7">
    <name type="scientific">Rhodoferax ferrireducens</name>
    <dbReference type="NCBI Taxonomy" id="192843"/>
    <lineage>
        <taxon>Bacteria</taxon>
        <taxon>Pseudomonadati</taxon>
        <taxon>Pseudomonadota</taxon>
        <taxon>Betaproteobacteria</taxon>
        <taxon>Burkholderiales</taxon>
        <taxon>Comamonadaceae</taxon>
        <taxon>Rhodoferax</taxon>
    </lineage>
</organism>
<dbReference type="EMBL" id="JAVDXT010000001">
    <property type="protein sequence ID" value="MDR7375497.1"/>
    <property type="molecule type" value="Genomic_DNA"/>
</dbReference>
<sequence length="161" mass="16983">MAALDWIVLAVLCASLVLGAVRGLVFEVLSVMGWIAAFVAAQWFAADVAARLPMGEASGALRFAAGFVLVFIAAAFTAGLLAKLVKTLVQAVGLRPVDRVLGAVFGLLRGLILLLIGAVIIHLTGLHQGIWWQESRSAGVLTDVLHTARPMLPEAFAKFLP</sequence>
<evidence type="ECO:0000313" key="7">
    <source>
        <dbReference type="Proteomes" id="UP001180487"/>
    </source>
</evidence>
<name>A0ABU2C2N3_9BURK</name>
<dbReference type="RefSeq" id="WP_310369766.1">
    <property type="nucleotide sequence ID" value="NZ_JAVDXT010000001.1"/>
</dbReference>
<gene>
    <name evidence="6" type="ORF">J2X19_000155</name>
</gene>
<dbReference type="InterPro" id="IPR052719">
    <property type="entry name" value="CvpA-like"/>
</dbReference>
<dbReference type="InterPro" id="IPR003825">
    <property type="entry name" value="Colicin-V_CvpA"/>
</dbReference>
<evidence type="ECO:0000256" key="4">
    <source>
        <dbReference type="ARBA" id="ARBA00023136"/>
    </source>
</evidence>